<dbReference type="AlphaFoldDB" id="A0A1H8SWY5"/>
<accession>A0A1H8SWY5</accession>
<name>A0A1H8SWY5_9ACTN</name>
<keyword evidence="2" id="KW-0378">Hydrolase</keyword>
<keyword evidence="5" id="KW-1185">Reference proteome</keyword>
<dbReference type="PANTHER" id="PTHR48081:SF8">
    <property type="entry name" value="ALPHA_BETA HYDROLASE FOLD-3 DOMAIN-CONTAINING PROTEIN-RELATED"/>
    <property type="match status" value="1"/>
</dbReference>
<dbReference type="PANTHER" id="PTHR48081">
    <property type="entry name" value="AB HYDROLASE SUPERFAMILY PROTEIN C4A8.06C"/>
    <property type="match status" value="1"/>
</dbReference>
<dbReference type="InterPro" id="IPR002168">
    <property type="entry name" value="Lipase_GDXG_HIS_AS"/>
</dbReference>
<dbReference type="RefSeq" id="WP_091942454.1">
    <property type="nucleotide sequence ID" value="NZ_FOEE01000005.1"/>
</dbReference>
<dbReference type="Pfam" id="PF07859">
    <property type="entry name" value="Abhydrolase_3"/>
    <property type="match status" value="1"/>
</dbReference>
<dbReference type="SUPFAM" id="SSF53474">
    <property type="entry name" value="alpha/beta-Hydrolases"/>
    <property type="match status" value="1"/>
</dbReference>
<proteinExistence type="inferred from homology"/>
<dbReference type="EMBL" id="FOEE01000005">
    <property type="protein sequence ID" value="SEO83045.1"/>
    <property type="molecule type" value="Genomic_DNA"/>
</dbReference>
<evidence type="ECO:0000256" key="2">
    <source>
        <dbReference type="ARBA" id="ARBA00022801"/>
    </source>
</evidence>
<dbReference type="OrthoDB" id="3181909at2"/>
<dbReference type="Gene3D" id="3.40.50.1820">
    <property type="entry name" value="alpha/beta hydrolase"/>
    <property type="match status" value="1"/>
</dbReference>
<reference evidence="5" key="1">
    <citation type="submission" date="2016-10" db="EMBL/GenBank/DDBJ databases">
        <authorList>
            <person name="Varghese N."/>
            <person name="Submissions S."/>
        </authorList>
    </citation>
    <scope>NUCLEOTIDE SEQUENCE [LARGE SCALE GENOMIC DNA]</scope>
    <source>
        <strain evidence="5">DSM 45413</strain>
    </source>
</reference>
<dbReference type="STRING" id="673521.SAMN05660991_01889"/>
<evidence type="ECO:0000256" key="1">
    <source>
        <dbReference type="ARBA" id="ARBA00010515"/>
    </source>
</evidence>
<comment type="similarity">
    <text evidence="1">Belongs to the 'GDXG' lipolytic enzyme family.</text>
</comment>
<evidence type="ECO:0000259" key="3">
    <source>
        <dbReference type="Pfam" id="PF07859"/>
    </source>
</evidence>
<dbReference type="PROSITE" id="PS01173">
    <property type="entry name" value="LIPASE_GDXG_HIS"/>
    <property type="match status" value="1"/>
</dbReference>
<evidence type="ECO:0000313" key="5">
    <source>
        <dbReference type="Proteomes" id="UP000198960"/>
    </source>
</evidence>
<organism evidence="4 5">
    <name type="scientific">Trujillonella endophytica</name>
    <dbReference type="NCBI Taxonomy" id="673521"/>
    <lineage>
        <taxon>Bacteria</taxon>
        <taxon>Bacillati</taxon>
        <taxon>Actinomycetota</taxon>
        <taxon>Actinomycetes</taxon>
        <taxon>Geodermatophilales</taxon>
        <taxon>Geodermatophilaceae</taxon>
        <taxon>Trujillonella</taxon>
    </lineage>
</organism>
<dbReference type="Proteomes" id="UP000198960">
    <property type="component" value="Unassembled WGS sequence"/>
</dbReference>
<dbReference type="InterPro" id="IPR050300">
    <property type="entry name" value="GDXG_lipolytic_enzyme"/>
</dbReference>
<dbReference type="InterPro" id="IPR013094">
    <property type="entry name" value="AB_hydrolase_3"/>
</dbReference>
<evidence type="ECO:0000313" key="4">
    <source>
        <dbReference type="EMBL" id="SEO83045.1"/>
    </source>
</evidence>
<sequence>MTTSLGAGLEPVRDADAEALVRAVTGSGAPTLSRRGVAGARAYIEDSVVGGVPGPEVHSVEDRGIDAEGRSIPVRVYRPVAEEGLPLVVYFHGGGFVVGSVAASDAFARRLAVAGTCVVVSVDYRLAPEHPFPAGIEDAEAALGWAAEHAAELGGDPARLVALGDSAGATLATVATRRLVEAGRPLVRRQVLAYPGVAGQRAAGGAFGDEWPLTEEESRWFTDQYLPDESLREHVDAAPLNADVTGMPATTLLLGGCDPLCAEGLEYATRLVNAGVQVDLHLYAGQIHGFLTFPDTVLPRSREALGVVTTAVRHA</sequence>
<gene>
    <name evidence="4" type="ORF">SAMN05660991_01889</name>
</gene>
<feature type="domain" description="Alpha/beta hydrolase fold-3" evidence="3">
    <location>
        <begin position="88"/>
        <end position="291"/>
    </location>
</feature>
<dbReference type="GO" id="GO:0016787">
    <property type="term" value="F:hydrolase activity"/>
    <property type="evidence" value="ECO:0007669"/>
    <property type="project" value="UniProtKB-KW"/>
</dbReference>
<dbReference type="InterPro" id="IPR029058">
    <property type="entry name" value="AB_hydrolase_fold"/>
</dbReference>
<protein>
    <submittedName>
        <fullName evidence="4">Acetyl esterase</fullName>
    </submittedName>
</protein>